<dbReference type="AlphaFoldDB" id="A0A3N8QUM4"/>
<evidence type="ECO:0000313" key="1">
    <source>
        <dbReference type="EMBL" id="RQT27447.1"/>
    </source>
</evidence>
<sequence length="69" mass="7330">MTLAAAGAQVLVHYGSGETDATAVVDEIRRAGGSERECLDPASIFTVNSTANLFCWPAIATDRFRDVLT</sequence>
<organism evidence="1 2">
    <name type="scientific">Burkholderia contaminans</name>
    <dbReference type="NCBI Taxonomy" id="488447"/>
    <lineage>
        <taxon>Bacteria</taxon>
        <taxon>Pseudomonadati</taxon>
        <taxon>Pseudomonadota</taxon>
        <taxon>Betaproteobacteria</taxon>
        <taxon>Burkholderiales</taxon>
        <taxon>Burkholderiaceae</taxon>
        <taxon>Burkholderia</taxon>
        <taxon>Burkholderia cepacia complex</taxon>
    </lineage>
</organism>
<dbReference type="Proteomes" id="UP000269271">
    <property type="component" value="Unassembled WGS sequence"/>
</dbReference>
<protein>
    <submittedName>
        <fullName evidence="1">Uncharacterized protein</fullName>
    </submittedName>
</protein>
<accession>A0A3N8QUM4</accession>
<proteinExistence type="predicted"/>
<dbReference type="EMBL" id="QTQX01000011">
    <property type="protein sequence ID" value="RQT27447.1"/>
    <property type="molecule type" value="Genomic_DNA"/>
</dbReference>
<gene>
    <name evidence="1" type="ORF">DF037_18115</name>
</gene>
<evidence type="ECO:0000313" key="2">
    <source>
        <dbReference type="Proteomes" id="UP000269271"/>
    </source>
</evidence>
<name>A0A3N8QUM4_9BURK</name>
<comment type="caution">
    <text evidence="1">The sequence shown here is derived from an EMBL/GenBank/DDBJ whole genome shotgun (WGS) entry which is preliminary data.</text>
</comment>
<reference evidence="1 2" key="1">
    <citation type="submission" date="2018-08" db="EMBL/GenBank/DDBJ databases">
        <title>Comparative analysis of Burkholderia isolates from Puerto Rico.</title>
        <authorList>
            <person name="Hall C."/>
            <person name="Sahl J."/>
            <person name="Wagner D."/>
        </authorList>
    </citation>
    <scope>NUCLEOTIDE SEQUENCE [LARGE SCALE GENOMIC DNA]</scope>
    <source>
        <strain evidence="1 2">Bp9001</strain>
    </source>
</reference>